<keyword evidence="3" id="KW-1185">Reference proteome</keyword>
<dbReference type="InterPro" id="IPR004045">
    <property type="entry name" value="Glutathione_S-Trfase_N"/>
</dbReference>
<dbReference type="AlphaFoldDB" id="A0A9P4MH77"/>
<dbReference type="EMBL" id="ML978121">
    <property type="protein sequence ID" value="KAF2105144.1"/>
    <property type="molecule type" value="Genomic_DNA"/>
</dbReference>
<dbReference type="OrthoDB" id="412788at2759"/>
<dbReference type="SUPFAM" id="SSF52833">
    <property type="entry name" value="Thioredoxin-like"/>
    <property type="match status" value="1"/>
</dbReference>
<evidence type="ECO:0000313" key="3">
    <source>
        <dbReference type="Proteomes" id="UP000799772"/>
    </source>
</evidence>
<proteinExistence type="predicted"/>
<dbReference type="PROSITE" id="PS50404">
    <property type="entry name" value="GST_NTER"/>
    <property type="match status" value="1"/>
</dbReference>
<name>A0A9P4MH77_9PEZI</name>
<reference evidence="2" key="1">
    <citation type="journal article" date="2020" name="Stud. Mycol.">
        <title>101 Dothideomycetes genomes: a test case for predicting lifestyles and emergence of pathogens.</title>
        <authorList>
            <person name="Haridas S."/>
            <person name="Albert R."/>
            <person name="Binder M."/>
            <person name="Bloem J."/>
            <person name="Labutti K."/>
            <person name="Salamov A."/>
            <person name="Andreopoulos B."/>
            <person name="Baker S."/>
            <person name="Barry K."/>
            <person name="Bills G."/>
            <person name="Bluhm B."/>
            <person name="Cannon C."/>
            <person name="Castanera R."/>
            <person name="Culley D."/>
            <person name="Daum C."/>
            <person name="Ezra D."/>
            <person name="Gonzalez J."/>
            <person name="Henrissat B."/>
            <person name="Kuo A."/>
            <person name="Liang C."/>
            <person name="Lipzen A."/>
            <person name="Lutzoni F."/>
            <person name="Magnuson J."/>
            <person name="Mondo S."/>
            <person name="Nolan M."/>
            <person name="Ohm R."/>
            <person name="Pangilinan J."/>
            <person name="Park H.-J."/>
            <person name="Ramirez L."/>
            <person name="Alfaro M."/>
            <person name="Sun H."/>
            <person name="Tritt A."/>
            <person name="Yoshinaga Y."/>
            <person name="Zwiers L.-H."/>
            <person name="Turgeon B."/>
            <person name="Goodwin S."/>
            <person name="Spatafora J."/>
            <person name="Crous P."/>
            <person name="Grigoriev I."/>
        </authorList>
    </citation>
    <scope>NUCLEOTIDE SEQUENCE</scope>
    <source>
        <strain evidence="2">CBS 133067</strain>
    </source>
</reference>
<accession>A0A9P4MH77</accession>
<gene>
    <name evidence="2" type="ORF">NA57DRAFT_30050</name>
</gene>
<evidence type="ECO:0000313" key="2">
    <source>
        <dbReference type="EMBL" id="KAF2105144.1"/>
    </source>
</evidence>
<dbReference type="Gene3D" id="3.40.30.10">
    <property type="entry name" value="Glutaredoxin"/>
    <property type="match status" value="1"/>
</dbReference>
<dbReference type="Proteomes" id="UP000799772">
    <property type="component" value="Unassembled WGS sequence"/>
</dbReference>
<dbReference type="InterPro" id="IPR036249">
    <property type="entry name" value="Thioredoxin-like_sf"/>
</dbReference>
<organism evidence="2 3">
    <name type="scientific">Rhizodiscina lignyota</name>
    <dbReference type="NCBI Taxonomy" id="1504668"/>
    <lineage>
        <taxon>Eukaryota</taxon>
        <taxon>Fungi</taxon>
        <taxon>Dikarya</taxon>
        <taxon>Ascomycota</taxon>
        <taxon>Pezizomycotina</taxon>
        <taxon>Dothideomycetes</taxon>
        <taxon>Pleosporomycetidae</taxon>
        <taxon>Aulographales</taxon>
        <taxon>Rhizodiscinaceae</taxon>
        <taxon>Rhizodiscina</taxon>
    </lineage>
</organism>
<evidence type="ECO:0000259" key="1">
    <source>
        <dbReference type="PROSITE" id="PS50404"/>
    </source>
</evidence>
<comment type="caution">
    <text evidence="2">The sequence shown here is derived from an EMBL/GenBank/DDBJ whole genome shotgun (WGS) entry which is preliminary data.</text>
</comment>
<protein>
    <recommendedName>
        <fullName evidence="1">GST N-terminal domain-containing protein</fullName>
    </recommendedName>
</protein>
<sequence length="270" mass="30708">MATNTSYPNGVPYTLYYNRYSICSIMMRWLVDIRGQPKDEASRMDIGLKEINIFKEEQFSEWYLCEVNPNGQVPVLGSDVAFEFPMSQTTSISEYIAARYPELLPAEHAAKIHEMVHKMHEMNFFTLSFKGSPKLASGFADAALSRLADKTISKRYRKALEYKLEILQRDKVKALEPEKTQAEIDKAKSYLDEAASLLDPNSGPWLFGQKRPTELDAHLVVMIARLTDVDRGLIVPQSLKEYSKKAMAEPSWLAVMEGRTTMYDRSGSKS</sequence>
<feature type="domain" description="GST N-terminal" evidence="1">
    <location>
        <begin position="11"/>
        <end position="104"/>
    </location>
</feature>